<accession>A0A813R8M2</accession>
<dbReference type="GO" id="GO:0005634">
    <property type="term" value="C:nucleus"/>
    <property type="evidence" value="ECO:0007669"/>
    <property type="project" value="UniProtKB-SubCell"/>
</dbReference>
<dbReference type="InterPro" id="IPR006555">
    <property type="entry name" value="ATP-dep_Helicase_C"/>
</dbReference>
<keyword evidence="5" id="KW-0547">Nucleotide-binding</keyword>
<comment type="cofactor">
    <cofactor evidence="1">
        <name>[4Fe-4S] cluster</name>
        <dbReference type="ChEBI" id="CHEBI:49883"/>
    </cofactor>
</comment>
<dbReference type="InterPro" id="IPR045028">
    <property type="entry name" value="DinG/Rad3-like"/>
</dbReference>
<comment type="subcellular location">
    <subcellularLocation>
        <location evidence="2">Nucleus</location>
    </subcellularLocation>
</comment>
<dbReference type="PANTHER" id="PTHR11472:SF41">
    <property type="entry name" value="ATP-DEPENDENT DNA HELICASE DDX11-RELATED"/>
    <property type="match status" value="1"/>
</dbReference>
<evidence type="ECO:0000256" key="5">
    <source>
        <dbReference type="ARBA" id="ARBA00022741"/>
    </source>
</evidence>
<organism evidence="16 17">
    <name type="scientific">Adineta steineri</name>
    <dbReference type="NCBI Taxonomy" id="433720"/>
    <lineage>
        <taxon>Eukaryota</taxon>
        <taxon>Metazoa</taxon>
        <taxon>Spiralia</taxon>
        <taxon>Gnathifera</taxon>
        <taxon>Rotifera</taxon>
        <taxon>Eurotatoria</taxon>
        <taxon>Bdelloidea</taxon>
        <taxon>Adinetida</taxon>
        <taxon>Adinetidae</taxon>
        <taxon>Adineta</taxon>
    </lineage>
</organism>
<sequence>MYFIFLVEISSFGFPFEPYQIQVDFMRSLYSTLQQSKHGIFESPTGTGKSLSIICGSLRWLFDEIQSWKDEYEELSKPIESKNDSSSNDWLKRIMKRKEEEVIREKRRDELKVKIDLEDQYANASKNTLAASIKKTDELKVKIDLEDQYANASKNTLAASIKKTKRDFDAKYRQLFNSELLQNSDNDSSTSKDQFKIDNDDELSDEELLIKDTDTKTLFDDMDSPTKTDKTGLRDKKVHIQKIFYCTRTHSQISQFIGEIQKTKFVDQLRLVALGSRQNLCINESVLKLKSITLINEKCLDLQKQKKEKKTTKGKRQKTACGCAFLQQDRVECLSNDILSDVQDIEDVVKLGRELNTCPYYATRAAIAAAHLVVLPYQTLMHKSTREACGIEMRDNIVIIDEAHNLPDAICSMHSNDITGNQLIDSYGQLSRYHEKYKARLTAKNLLSIKQLLDVQLNLIKTLCSQENLPIVYDSEKWSNLVISSNSTEKSTTFDLIDYLCDAGIHVNLFQLIDYIKTNELTKKLHGFMSKYPVTKNELSDEKKTTESALQKLLQKQTQKQLPTNTLDEEQLNKACGCAFLQQDRVECLSNDILSDVQDIEDVVKLGRELNTCPYYATRAAIAAAHLVVLPYQTLMHKSTREACGIEMRDNIVIIDEAHNLPDAICSMHSNDITGNQLIDSYGQLSRYHEKYKARLTAKNLLSIKQLLDVQLNLIKTLCLQENLPIVYDSEKWSNLVISSNSTEKSTTFDLIDYLCDAGIHVNLFQLIDYIKTNELTKKLHGFMSKYPVTKNELSDEKKTTESALQKLLQKQTQKQLPANTLDEEQLNKESTEYRISNSFAIFAQFLQALTNPRNDGKVIVTTKETLGQCSIRFFALRTSSFFNEIVNEARSVIVAGGTMRPISEFIDHLFLACGQPEEKIFQLSSNHIVPSENVLAIALPSGPKNIEFEFTAANRSNTAMMDELGRVLILLCSTIPDGLVVFFCSYDHLQKTYAYFEKTFVLNKIVTKKKIFMEPKRTSDVDNILTNYTKSIKNGTGGLLFSIVGGKMSEGINFSDELARCVCVVGMPYPNIGSAEMIEKMRYLDSMKLKSTTTGDNTGRAYYENTCWKAINQSIGRAIRHRGDYACLLLIDKRYSKTNIPSKLPHWLANSFYQMNNFIQISNSIQQFFTRRSNNQTSL</sequence>
<keyword evidence="12" id="KW-0539">Nucleus</keyword>
<evidence type="ECO:0000256" key="11">
    <source>
        <dbReference type="ARBA" id="ARBA00023235"/>
    </source>
</evidence>
<keyword evidence="6" id="KW-0378">Hydrolase</keyword>
<keyword evidence="9" id="KW-0408">Iron</keyword>
<dbReference type="InterPro" id="IPR014013">
    <property type="entry name" value="Helic_SF1/SF2_ATP-bd_DinG/Rad3"/>
</dbReference>
<evidence type="ECO:0000256" key="3">
    <source>
        <dbReference type="ARBA" id="ARBA00008435"/>
    </source>
</evidence>
<dbReference type="InterPro" id="IPR010614">
    <property type="entry name" value="RAD3-like_helicase_DEAD"/>
</dbReference>
<dbReference type="EMBL" id="CAJNOG010000022">
    <property type="protein sequence ID" value="CAF0779067.1"/>
    <property type="molecule type" value="Genomic_DNA"/>
</dbReference>
<feature type="domain" description="Helicase ATP-binding" evidence="15">
    <location>
        <begin position="8"/>
        <end position="453"/>
    </location>
</feature>
<dbReference type="PROSITE" id="PS51193">
    <property type="entry name" value="HELICASE_ATP_BIND_2"/>
    <property type="match status" value="2"/>
</dbReference>
<evidence type="ECO:0000256" key="13">
    <source>
        <dbReference type="ARBA" id="ARBA00044969"/>
    </source>
</evidence>
<name>A0A813R8M2_9BILA</name>
<evidence type="ECO:0000256" key="9">
    <source>
        <dbReference type="ARBA" id="ARBA00023004"/>
    </source>
</evidence>
<evidence type="ECO:0000313" key="17">
    <source>
        <dbReference type="Proteomes" id="UP000663845"/>
    </source>
</evidence>
<comment type="caution">
    <text evidence="16">The sequence shown here is derived from an EMBL/GenBank/DDBJ whole genome shotgun (WGS) entry which is preliminary data.</text>
</comment>
<evidence type="ECO:0000313" key="16">
    <source>
        <dbReference type="EMBL" id="CAF0779067.1"/>
    </source>
</evidence>
<dbReference type="AlphaFoldDB" id="A0A813R8M2"/>
<dbReference type="EC" id="5.6.2.3" evidence="13"/>
<evidence type="ECO:0000256" key="6">
    <source>
        <dbReference type="ARBA" id="ARBA00022801"/>
    </source>
</evidence>
<feature type="domain" description="Helicase ATP-binding" evidence="15">
    <location>
        <begin position="451"/>
        <end position="708"/>
    </location>
</feature>
<evidence type="ECO:0000256" key="7">
    <source>
        <dbReference type="ARBA" id="ARBA00022806"/>
    </source>
</evidence>
<dbReference type="PANTHER" id="PTHR11472">
    <property type="entry name" value="DNA REPAIR DEAD HELICASE RAD3/XP-D SUBFAMILY MEMBER"/>
    <property type="match status" value="1"/>
</dbReference>
<keyword evidence="8" id="KW-0067">ATP-binding</keyword>
<dbReference type="GO" id="GO:0043139">
    <property type="term" value="F:5'-3' DNA helicase activity"/>
    <property type="evidence" value="ECO:0007669"/>
    <property type="project" value="UniProtKB-EC"/>
</dbReference>
<evidence type="ECO:0000259" key="15">
    <source>
        <dbReference type="PROSITE" id="PS51193"/>
    </source>
</evidence>
<evidence type="ECO:0000256" key="10">
    <source>
        <dbReference type="ARBA" id="ARBA00023014"/>
    </source>
</evidence>
<dbReference type="NCBIfam" id="TIGR00604">
    <property type="entry name" value="rad3"/>
    <property type="match status" value="1"/>
</dbReference>
<dbReference type="Gene3D" id="3.40.50.300">
    <property type="entry name" value="P-loop containing nucleotide triphosphate hydrolases"/>
    <property type="match status" value="4"/>
</dbReference>
<keyword evidence="10" id="KW-0411">Iron-sulfur</keyword>
<keyword evidence="11" id="KW-0413">Isomerase</keyword>
<dbReference type="GO" id="GO:0016818">
    <property type="term" value="F:hydrolase activity, acting on acid anhydrides, in phosphorus-containing anhydrides"/>
    <property type="evidence" value="ECO:0007669"/>
    <property type="project" value="InterPro"/>
</dbReference>
<proteinExistence type="inferred from homology"/>
<dbReference type="GO" id="GO:0051536">
    <property type="term" value="F:iron-sulfur cluster binding"/>
    <property type="evidence" value="ECO:0007669"/>
    <property type="project" value="UniProtKB-KW"/>
</dbReference>
<gene>
    <name evidence="16" type="ORF">JYZ213_LOCUS4065</name>
</gene>
<dbReference type="Proteomes" id="UP000663845">
    <property type="component" value="Unassembled WGS sequence"/>
</dbReference>
<evidence type="ECO:0000256" key="2">
    <source>
        <dbReference type="ARBA" id="ARBA00004123"/>
    </source>
</evidence>
<evidence type="ECO:0000256" key="12">
    <source>
        <dbReference type="ARBA" id="ARBA00023242"/>
    </source>
</evidence>
<dbReference type="CDD" id="cd18788">
    <property type="entry name" value="SF2_C_XPD"/>
    <property type="match status" value="1"/>
</dbReference>
<protein>
    <recommendedName>
        <fullName evidence="13">DNA 5'-3' helicase</fullName>
        <ecNumber evidence="13">5.6.2.3</ecNumber>
    </recommendedName>
</protein>
<evidence type="ECO:0000256" key="14">
    <source>
        <dbReference type="ARBA" id="ARBA00048954"/>
    </source>
</evidence>
<dbReference type="SMART" id="SM00488">
    <property type="entry name" value="DEXDc2"/>
    <property type="match status" value="2"/>
</dbReference>
<evidence type="ECO:0000256" key="1">
    <source>
        <dbReference type="ARBA" id="ARBA00001966"/>
    </source>
</evidence>
<evidence type="ECO:0000256" key="4">
    <source>
        <dbReference type="ARBA" id="ARBA00022723"/>
    </source>
</evidence>
<reference evidence="16" key="1">
    <citation type="submission" date="2021-02" db="EMBL/GenBank/DDBJ databases">
        <authorList>
            <person name="Nowell W R."/>
        </authorList>
    </citation>
    <scope>NUCLEOTIDE SEQUENCE</scope>
</reference>
<dbReference type="GO" id="GO:0003677">
    <property type="term" value="F:DNA binding"/>
    <property type="evidence" value="ECO:0007669"/>
    <property type="project" value="InterPro"/>
</dbReference>
<evidence type="ECO:0000256" key="8">
    <source>
        <dbReference type="ARBA" id="ARBA00022840"/>
    </source>
</evidence>
<keyword evidence="4" id="KW-0479">Metal-binding</keyword>
<dbReference type="FunFam" id="3.40.50.300:FF:001372">
    <property type="entry name" value="ATP-dependent DNA helicase chl1"/>
    <property type="match status" value="1"/>
</dbReference>
<dbReference type="SMART" id="SM00491">
    <property type="entry name" value="HELICc2"/>
    <property type="match status" value="1"/>
</dbReference>
<dbReference type="GO" id="GO:0034085">
    <property type="term" value="P:establishment of sister chromatid cohesion"/>
    <property type="evidence" value="ECO:0007669"/>
    <property type="project" value="TreeGrafter"/>
</dbReference>
<keyword evidence="7" id="KW-0347">Helicase</keyword>
<dbReference type="InterPro" id="IPR027417">
    <property type="entry name" value="P-loop_NTPase"/>
</dbReference>
<dbReference type="InterPro" id="IPR013020">
    <property type="entry name" value="Rad3/Chl1-like"/>
</dbReference>
<dbReference type="Pfam" id="PF13307">
    <property type="entry name" value="Helicase_C_2"/>
    <property type="match status" value="1"/>
</dbReference>
<dbReference type="GO" id="GO:0046872">
    <property type="term" value="F:metal ion binding"/>
    <property type="evidence" value="ECO:0007669"/>
    <property type="project" value="UniProtKB-KW"/>
</dbReference>
<dbReference type="GO" id="GO:0006139">
    <property type="term" value="P:nucleobase-containing compound metabolic process"/>
    <property type="evidence" value="ECO:0007669"/>
    <property type="project" value="InterPro"/>
</dbReference>
<dbReference type="FunFam" id="3.40.50.300:FF:002969">
    <property type="entry name" value="Putative ATP-dependent DNA helicase DDX11"/>
    <property type="match status" value="1"/>
</dbReference>
<dbReference type="InterPro" id="IPR006554">
    <property type="entry name" value="Helicase-like_DEXD_c2"/>
</dbReference>
<dbReference type="SUPFAM" id="SSF52540">
    <property type="entry name" value="P-loop containing nucleoside triphosphate hydrolases"/>
    <property type="match status" value="1"/>
</dbReference>
<comment type="catalytic activity">
    <reaction evidence="14">
        <text>ATP + H2O = ADP + phosphate + H(+)</text>
        <dbReference type="Rhea" id="RHEA:13065"/>
        <dbReference type="ChEBI" id="CHEBI:15377"/>
        <dbReference type="ChEBI" id="CHEBI:15378"/>
        <dbReference type="ChEBI" id="CHEBI:30616"/>
        <dbReference type="ChEBI" id="CHEBI:43474"/>
        <dbReference type="ChEBI" id="CHEBI:456216"/>
        <dbReference type="EC" id="5.6.2.3"/>
    </reaction>
</comment>
<comment type="similarity">
    <text evidence="3">Belongs to the DEAD box helicase family. DEAH subfamily. DDX11/CHL1 sub-subfamily.</text>
</comment>
<dbReference type="GO" id="GO:0005524">
    <property type="term" value="F:ATP binding"/>
    <property type="evidence" value="ECO:0007669"/>
    <property type="project" value="UniProtKB-KW"/>
</dbReference>
<dbReference type="Pfam" id="PF06733">
    <property type="entry name" value="DEAD_2"/>
    <property type="match status" value="2"/>
</dbReference>